<dbReference type="EMBL" id="AP014836">
    <property type="protein sequence ID" value="BAW80727.1"/>
    <property type="molecule type" value="Genomic_DNA"/>
</dbReference>
<keyword evidence="1" id="KW-0472">Membrane</keyword>
<keyword evidence="3" id="KW-1185">Reference proteome</keyword>
<evidence type="ECO:0000313" key="3">
    <source>
        <dbReference type="Proteomes" id="UP000243679"/>
    </source>
</evidence>
<name>A0A1Q2SNQ1_9GAMM</name>
<reference evidence="2 3" key="1">
    <citation type="journal article" date="2017" name="ISME J.">
        <title>An acid-tolerant ammonia-oxidizing ?-proteobacterium from soil.</title>
        <authorList>
            <person name="Hayatsu M."/>
            <person name="Tago K."/>
            <person name="Uchiyama I."/>
            <person name="Toyoda A."/>
            <person name="Wang Y."/>
            <person name="Shimomura Y."/>
            <person name="Okubo T."/>
            <person name="Kurisu F."/>
            <person name="Hirono Y."/>
            <person name="Nonaka K."/>
            <person name="Akiyama H."/>
            <person name="Itoh T."/>
            <person name="Takami H."/>
        </authorList>
    </citation>
    <scope>NUCLEOTIDE SEQUENCE [LARGE SCALE GENOMIC DNA]</scope>
    <source>
        <strain evidence="2 3">TAO100</strain>
    </source>
</reference>
<evidence type="ECO:0000313" key="2">
    <source>
        <dbReference type="EMBL" id="BAW80727.1"/>
    </source>
</evidence>
<dbReference type="InterPro" id="IPR046513">
    <property type="entry name" value="DUF6691"/>
</dbReference>
<feature type="transmembrane region" description="Helical" evidence="1">
    <location>
        <begin position="41"/>
        <end position="61"/>
    </location>
</feature>
<keyword evidence="1" id="KW-1133">Transmembrane helix</keyword>
<evidence type="ECO:0000256" key="1">
    <source>
        <dbReference type="SAM" id="Phobius"/>
    </source>
</evidence>
<sequence>MLIYLAALFSGLIFGIGLILSGMINPAKVLAFLDITGRWDPSLVLVMVGAISVAFFAFRFAKRYGQTLLLFPIQLPETRALDRRLILGSLLFGLGWGIAGICPGPGLILAASGYFGAILFVVSMLLGMLIFDWLERCRFARKNLNANVDH</sequence>
<feature type="transmembrane region" description="Helical" evidence="1">
    <location>
        <begin position="114"/>
        <end position="134"/>
    </location>
</feature>
<dbReference type="AlphaFoldDB" id="A0A1Q2SNQ1"/>
<gene>
    <name evidence="2" type="ORF">TAO_1357</name>
</gene>
<dbReference type="Proteomes" id="UP000243679">
    <property type="component" value="Chromosome"/>
</dbReference>
<dbReference type="Pfam" id="PF20398">
    <property type="entry name" value="DUF6691"/>
    <property type="match status" value="1"/>
</dbReference>
<accession>A0A1Q2SNQ1</accession>
<protein>
    <submittedName>
        <fullName evidence="2">Hypothetical conserved protein</fullName>
    </submittedName>
</protein>
<dbReference type="OrthoDB" id="9790409at2"/>
<dbReference type="RefSeq" id="WP_096527238.1">
    <property type="nucleotide sequence ID" value="NZ_AP014836.1"/>
</dbReference>
<proteinExistence type="predicted"/>
<dbReference type="KEGG" id="ntt:TAO_1357"/>
<feature type="transmembrane region" description="Helical" evidence="1">
    <location>
        <begin position="85"/>
        <end position="108"/>
    </location>
</feature>
<keyword evidence="1" id="KW-0812">Transmembrane</keyword>
<organism evidence="2 3">
    <name type="scientific">Candidatus Nitrosoglobus terrae</name>
    <dbReference type="NCBI Taxonomy" id="1630141"/>
    <lineage>
        <taxon>Bacteria</taxon>
        <taxon>Pseudomonadati</taxon>
        <taxon>Pseudomonadota</taxon>
        <taxon>Gammaproteobacteria</taxon>
        <taxon>Chromatiales</taxon>
        <taxon>Chromatiaceae</taxon>
        <taxon>Candidatus Nitrosoglobus</taxon>
    </lineage>
</organism>